<dbReference type="EMBL" id="CAUYUE010000016">
    <property type="protein sequence ID" value="CAK0787041.1"/>
    <property type="molecule type" value="Genomic_DNA"/>
</dbReference>
<accession>A0AAV1IK71</accession>
<sequence length="522" mass="57204">MIHLHMTPNMLLHLSGCRQDPWHPLSASTGAITRCHIGEPTQVGSPVIQASGNMVSLGTFQSQPLHADTFTDVLASVAAQWNPSDARQNDLQWTSQPEAQWTSSLPEPSPLKEEVGSAHGGTYYHQMGWQGSASLPEEGTLASLASASGSPIDLGPNSLSYPDARMEVTHMDSFRADSGSEGSARETAPKRGSKAKPKDVQAERVQQRKSRKREKDKIEELEASLEAVRAECMALSEQNPATEKELQGLVEELKKLRAAEESTVALVDEEMTARFSGDVTLTVCDAPIVLSPHQLKSLSEDDLAHYWRLYVDKLAALLAEADARPHGPAPDLARRVQSLQREALFLHIRAAITNMRGVKRFLARGRLEPPHSVPDAATAAAWLKVAEGLELSGEQRQSITGLWRGFNERCERILAVRQSIHDTITSSMPDGIMGRDFARNFLKAHEGMDALVFNLRQEHVVICDFVSTFHQTLTPVQNARFIVSSSPQFPDTVACALWIAALSGDPAAKQRLQAGPYQIRIG</sequence>
<gene>
    <name evidence="2" type="ORF">CVIRNUC_010257</name>
</gene>
<keyword evidence="3" id="KW-1185">Reference proteome</keyword>
<dbReference type="CDD" id="cd14686">
    <property type="entry name" value="bZIP"/>
    <property type="match status" value="1"/>
</dbReference>
<comment type="caution">
    <text evidence="2">The sequence shown here is derived from an EMBL/GenBank/DDBJ whole genome shotgun (WGS) entry which is preliminary data.</text>
</comment>
<feature type="region of interest" description="Disordered" evidence="1">
    <location>
        <begin position="96"/>
        <end position="116"/>
    </location>
</feature>
<evidence type="ECO:0000313" key="2">
    <source>
        <dbReference type="EMBL" id="CAK0787041.1"/>
    </source>
</evidence>
<reference evidence="2 3" key="1">
    <citation type="submission" date="2023-10" db="EMBL/GenBank/DDBJ databases">
        <authorList>
            <person name="Maclean D."/>
            <person name="Macfadyen A."/>
        </authorList>
    </citation>
    <scope>NUCLEOTIDE SEQUENCE [LARGE SCALE GENOMIC DNA]</scope>
</reference>
<evidence type="ECO:0000256" key="1">
    <source>
        <dbReference type="SAM" id="MobiDB-lite"/>
    </source>
</evidence>
<evidence type="ECO:0000313" key="3">
    <source>
        <dbReference type="Proteomes" id="UP001314263"/>
    </source>
</evidence>
<protein>
    <recommendedName>
        <fullName evidence="4">BZIP domain-containing protein</fullName>
    </recommendedName>
</protein>
<proteinExistence type="predicted"/>
<feature type="compositionally biased region" description="Polar residues" evidence="1">
    <location>
        <begin position="96"/>
        <end position="106"/>
    </location>
</feature>
<evidence type="ECO:0008006" key="4">
    <source>
        <dbReference type="Google" id="ProtNLM"/>
    </source>
</evidence>
<dbReference type="AlphaFoldDB" id="A0AAV1IK71"/>
<feature type="region of interest" description="Disordered" evidence="1">
    <location>
        <begin position="173"/>
        <end position="218"/>
    </location>
</feature>
<name>A0AAV1IK71_9CHLO</name>
<organism evidence="2 3">
    <name type="scientific">Coccomyxa viridis</name>
    <dbReference type="NCBI Taxonomy" id="1274662"/>
    <lineage>
        <taxon>Eukaryota</taxon>
        <taxon>Viridiplantae</taxon>
        <taxon>Chlorophyta</taxon>
        <taxon>core chlorophytes</taxon>
        <taxon>Trebouxiophyceae</taxon>
        <taxon>Trebouxiophyceae incertae sedis</taxon>
        <taxon>Coccomyxaceae</taxon>
        <taxon>Coccomyxa</taxon>
    </lineage>
</organism>
<feature type="compositionally biased region" description="Basic and acidic residues" evidence="1">
    <location>
        <begin position="196"/>
        <end position="206"/>
    </location>
</feature>
<dbReference type="Proteomes" id="UP001314263">
    <property type="component" value="Unassembled WGS sequence"/>
</dbReference>